<feature type="non-terminal residue" evidence="7">
    <location>
        <position position="1"/>
    </location>
</feature>
<keyword evidence="5" id="KW-0560">Oxidoreductase</keyword>
<dbReference type="Proteomes" id="UP001292368">
    <property type="component" value="Unassembled WGS sequence"/>
</dbReference>
<proteinExistence type="inferred from homology"/>
<dbReference type="PANTHER" id="PTHR43673">
    <property type="entry name" value="NAD(P)H NITROREDUCTASE YDGI-RELATED"/>
    <property type="match status" value="1"/>
</dbReference>
<dbReference type="InterPro" id="IPR000415">
    <property type="entry name" value="Nitroreductase-like"/>
</dbReference>
<evidence type="ECO:0000256" key="5">
    <source>
        <dbReference type="ARBA" id="ARBA00023002"/>
    </source>
</evidence>
<comment type="caution">
    <text evidence="7">The sequence shown here is derived from an EMBL/GenBank/DDBJ whole genome shotgun (WGS) entry which is preliminary data.</text>
</comment>
<evidence type="ECO:0000256" key="3">
    <source>
        <dbReference type="ARBA" id="ARBA00022630"/>
    </source>
</evidence>
<dbReference type="InterPro" id="IPR029479">
    <property type="entry name" value="Nitroreductase"/>
</dbReference>
<sequence length="127" mass="14869">KQYSKDEFLVDADNLLNFIKFRRTIRQFKDKEVEEEKISKIIEAGRYTQTGGNLQEVSYIVVREGIQELKALAIESSKKLGEDVLANLTPQTIKLKKYAEMWIKMYEEYNANPNKNDRMFFNAPVVI</sequence>
<feature type="non-terminal residue" evidence="7">
    <location>
        <position position="127"/>
    </location>
</feature>
<dbReference type="PANTHER" id="PTHR43673:SF2">
    <property type="entry name" value="NITROREDUCTASE"/>
    <property type="match status" value="1"/>
</dbReference>
<evidence type="ECO:0000256" key="2">
    <source>
        <dbReference type="ARBA" id="ARBA00007118"/>
    </source>
</evidence>
<comment type="similarity">
    <text evidence="2">Belongs to the nitroreductase family.</text>
</comment>
<dbReference type="SUPFAM" id="SSF55469">
    <property type="entry name" value="FMN-dependent nitroreductase-like"/>
    <property type="match status" value="1"/>
</dbReference>
<evidence type="ECO:0000313" key="7">
    <source>
        <dbReference type="EMBL" id="MDZ5010831.1"/>
    </source>
</evidence>
<reference evidence="7" key="1">
    <citation type="submission" date="2019-11" db="EMBL/GenBank/DDBJ databases">
        <title>Characterization of Clostridium perfringens isolates from swine manure treated agricultural soils.</title>
        <authorList>
            <person name="Wushke S.T."/>
        </authorList>
    </citation>
    <scope>NUCLEOTIDE SEQUENCE</scope>
    <source>
        <strain evidence="7">V2</strain>
    </source>
</reference>
<evidence type="ECO:0000259" key="6">
    <source>
        <dbReference type="Pfam" id="PF00881"/>
    </source>
</evidence>
<evidence type="ECO:0000256" key="1">
    <source>
        <dbReference type="ARBA" id="ARBA00001917"/>
    </source>
</evidence>
<protein>
    <submittedName>
        <fullName evidence="7">Nitroreductase</fullName>
    </submittedName>
</protein>
<accession>A0AAW9IXT6</accession>
<evidence type="ECO:0000313" key="8">
    <source>
        <dbReference type="Proteomes" id="UP001292368"/>
    </source>
</evidence>
<keyword evidence="4" id="KW-0288">FMN</keyword>
<comment type="cofactor">
    <cofactor evidence="1">
        <name>FMN</name>
        <dbReference type="ChEBI" id="CHEBI:58210"/>
    </cofactor>
</comment>
<dbReference type="GO" id="GO:0016491">
    <property type="term" value="F:oxidoreductase activity"/>
    <property type="evidence" value="ECO:0007669"/>
    <property type="project" value="UniProtKB-KW"/>
</dbReference>
<dbReference type="RefSeq" id="WP_322382581.1">
    <property type="nucleotide sequence ID" value="NZ_WNVM01000837.1"/>
</dbReference>
<organism evidence="7 8">
    <name type="scientific">Clostridium perfringens</name>
    <dbReference type="NCBI Taxonomy" id="1502"/>
    <lineage>
        <taxon>Bacteria</taxon>
        <taxon>Bacillati</taxon>
        <taxon>Bacillota</taxon>
        <taxon>Clostridia</taxon>
        <taxon>Eubacteriales</taxon>
        <taxon>Clostridiaceae</taxon>
        <taxon>Clostridium</taxon>
    </lineage>
</organism>
<keyword evidence="3" id="KW-0285">Flavoprotein</keyword>
<feature type="domain" description="Nitroreductase" evidence="6">
    <location>
        <begin position="19"/>
        <end position="127"/>
    </location>
</feature>
<dbReference type="Pfam" id="PF00881">
    <property type="entry name" value="Nitroreductase"/>
    <property type="match status" value="1"/>
</dbReference>
<dbReference type="AlphaFoldDB" id="A0AAW9IXT6"/>
<dbReference type="Gene3D" id="3.40.109.10">
    <property type="entry name" value="NADH Oxidase"/>
    <property type="match status" value="1"/>
</dbReference>
<dbReference type="EMBL" id="WNVM01000837">
    <property type="protein sequence ID" value="MDZ5010831.1"/>
    <property type="molecule type" value="Genomic_DNA"/>
</dbReference>
<evidence type="ECO:0000256" key="4">
    <source>
        <dbReference type="ARBA" id="ARBA00022643"/>
    </source>
</evidence>
<name>A0AAW9IXT6_CLOPF</name>
<gene>
    <name evidence="7" type="ORF">GNF77_18415</name>
</gene>